<evidence type="ECO:0000313" key="4">
    <source>
        <dbReference type="Proteomes" id="UP000242243"/>
    </source>
</evidence>
<evidence type="ECO:0000313" key="5">
    <source>
        <dbReference type="Proteomes" id="UP000321547"/>
    </source>
</evidence>
<evidence type="ECO:0000256" key="1">
    <source>
        <dbReference type="HAMAP-Rule" id="MF_00800"/>
    </source>
</evidence>
<dbReference type="RefSeq" id="WP_089830116.1">
    <property type="nucleotide sequence ID" value="NZ_BJWI01000004.1"/>
</dbReference>
<keyword evidence="5" id="KW-1185">Reference proteome</keyword>
<sequence>MTHLVDQAVLTETMDQFVDEWVQLDILNPGDIFVIGTSTSEVLGEKIGTVGSMDVAEVIFTSLQRLKAETGVKLAFQCCEHLNRALVVEKTTQKSLGKRPVTVIPHPHAGGSMATYSYQHMDEAVVIETIEADAGIDIGETMIGMHLLPVAVPLRFQTKFLNQARLAGAYSRPKLIGGVRAKYE</sequence>
<gene>
    <name evidence="2" type="ORF">HHA03_05160</name>
    <name evidence="3" type="ORF">SAMN05421839_1043</name>
</gene>
<dbReference type="EMBL" id="FOXC01000004">
    <property type="protein sequence ID" value="SFP03980.1"/>
    <property type="molecule type" value="Genomic_DNA"/>
</dbReference>
<organism evidence="3 4">
    <name type="scientific">Halolactibacillus halophilus</name>
    <dbReference type="NCBI Taxonomy" id="306540"/>
    <lineage>
        <taxon>Bacteria</taxon>
        <taxon>Bacillati</taxon>
        <taxon>Bacillota</taxon>
        <taxon>Bacilli</taxon>
        <taxon>Bacillales</taxon>
        <taxon>Bacillaceae</taxon>
        <taxon>Halolactibacillus</taxon>
    </lineage>
</organism>
<dbReference type="STRING" id="306540.SAMN05421839_1043"/>
<reference evidence="2 5" key="2">
    <citation type="submission" date="2019-07" db="EMBL/GenBank/DDBJ databases">
        <title>Whole genome shotgun sequence of Halolactibacillus halophilus NBRC 100868.</title>
        <authorList>
            <person name="Hosoyama A."/>
            <person name="Uohara A."/>
            <person name="Ohji S."/>
            <person name="Ichikawa N."/>
        </authorList>
    </citation>
    <scope>NUCLEOTIDE SEQUENCE [LARGE SCALE GENOMIC DNA]</scope>
    <source>
        <strain evidence="2 5">NBRC 100868</strain>
    </source>
</reference>
<name>A0A1I5M3B1_9BACI</name>
<reference evidence="3 4" key="1">
    <citation type="submission" date="2016-10" db="EMBL/GenBank/DDBJ databases">
        <authorList>
            <person name="de Groot N.N."/>
        </authorList>
    </citation>
    <scope>NUCLEOTIDE SEQUENCE [LARGE SCALE GENOMIC DNA]</scope>
    <source>
        <strain evidence="3 4">DSM 17073</strain>
    </source>
</reference>
<dbReference type="AlphaFoldDB" id="A0A1I5M3B1"/>
<dbReference type="OrthoDB" id="9803187at2"/>
<dbReference type="InterPro" id="IPR006340">
    <property type="entry name" value="DUF436"/>
</dbReference>
<evidence type="ECO:0000313" key="2">
    <source>
        <dbReference type="EMBL" id="GEM00984.1"/>
    </source>
</evidence>
<accession>A0A1I5M3B1</accession>
<dbReference type="EMBL" id="BJWI01000004">
    <property type="protein sequence ID" value="GEM00984.1"/>
    <property type="molecule type" value="Genomic_DNA"/>
</dbReference>
<dbReference type="SUPFAM" id="SSF110710">
    <property type="entry name" value="TTHA0583/YokD-like"/>
    <property type="match status" value="1"/>
</dbReference>
<dbReference type="Proteomes" id="UP000242243">
    <property type="component" value="Unassembled WGS sequence"/>
</dbReference>
<protein>
    <recommendedName>
        <fullName evidence="1">UPF0340 protein HHA03_05160</fullName>
    </recommendedName>
</protein>
<proteinExistence type="inferred from homology"/>
<dbReference type="Proteomes" id="UP000321547">
    <property type="component" value="Unassembled WGS sequence"/>
</dbReference>
<dbReference type="NCBIfam" id="TIGR01440">
    <property type="entry name" value="TIGR01440 family protein"/>
    <property type="match status" value="1"/>
</dbReference>
<evidence type="ECO:0000313" key="3">
    <source>
        <dbReference type="EMBL" id="SFP03980.1"/>
    </source>
</evidence>
<dbReference type="HAMAP" id="MF_00800">
    <property type="entry name" value="UPF0340"/>
    <property type="match status" value="1"/>
</dbReference>
<dbReference type="Gene3D" id="3.40.50.10360">
    <property type="entry name" value="Hypothetical protein TT1679"/>
    <property type="match status" value="1"/>
</dbReference>
<dbReference type="PIRSF" id="PIRSF007510">
    <property type="entry name" value="UCP007510"/>
    <property type="match status" value="1"/>
</dbReference>
<comment type="similarity">
    <text evidence="1">Belongs to the UPF0340 family.</text>
</comment>
<dbReference type="Pfam" id="PF04260">
    <property type="entry name" value="DUF436"/>
    <property type="match status" value="1"/>
</dbReference>
<dbReference type="InterPro" id="IPR028345">
    <property type="entry name" value="Antibiotic_NAT-like"/>
</dbReference>